<evidence type="ECO:0000313" key="1">
    <source>
        <dbReference type="EMBL" id="KKK43150.1"/>
    </source>
</evidence>
<accession>A0A0F8W4S8</accession>
<organism evidence="1">
    <name type="scientific">marine sediment metagenome</name>
    <dbReference type="NCBI Taxonomy" id="412755"/>
    <lineage>
        <taxon>unclassified sequences</taxon>
        <taxon>metagenomes</taxon>
        <taxon>ecological metagenomes</taxon>
    </lineage>
</organism>
<dbReference type="AlphaFoldDB" id="A0A0F8W4S8"/>
<reference evidence="1" key="1">
    <citation type="journal article" date="2015" name="Nature">
        <title>Complex archaea that bridge the gap between prokaryotes and eukaryotes.</title>
        <authorList>
            <person name="Spang A."/>
            <person name="Saw J.H."/>
            <person name="Jorgensen S.L."/>
            <person name="Zaremba-Niedzwiedzka K."/>
            <person name="Martijn J."/>
            <person name="Lind A.E."/>
            <person name="van Eijk R."/>
            <person name="Schleper C."/>
            <person name="Guy L."/>
            <person name="Ettema T.J."/>
        </authorList>
    </citation>
    <scope>NUCLEOTIDE SEQUENCE</scope>
</reference>
<gene>
    <name evidence="1" type="ORF">LCGC14_3168880</name>
</gene>
<dbReference type="EMBL" id="LAZR01070271">
    <property type="protein sequence ID" value="KKK43150.1"/>
    <property type="molecule type" value="Genomic_DNA"/>
</dbReference>
<name>A0A0F8W4S8_9ZZZZ</name>
<sequence>MTPQELDRLGIDERKFVERALRNPTASPSLNGAESEITLALRLAAVNAAIWERENRIRAIRDGERAYDQLAFAGTITLEITRLNDWRAEIIGEEKIR</sequence>
<protein>
    <submittedName>
        <fullName evidence="1">Uncharacterized protein</fullName>
    </submittedName>
</protein>
<comment type="caution">
    <text evidence="1">The sequence shown here is derived from an EMBL/GenBank/DDBJ whole genome shotgun (WGS) entry which is preliminary data.</text>
</comment>
<proteinExistence type="predicted"/>